<gene>
    <name evidence="2" type="ORF">Q605_AUC00242G0003</name>
</gene>
<reference evidence="2 3" key="1">
    <citation type="submission" date="2013-12" db="EMBL/GenBank/DDBJ databases">
        <title>A Varibaculum cambriense genome reconstructed from a premature infant gut community with otherwise low bacterial novelty that shifts toward anaerobic metabolism during the third week of life.</title>
        <authorList>
            <person name="Brown C.T."/>
            <person name="Sharon I."/>
            <person name="Thomas B.C."/>
            <person name="Castelle C.J."/>
            <person name="Morowitz M.J."/>
            <person name="Banfield J.F."/>
        </authorList>
    </citation>
    <scope>NUCLEOTIDE SEQUENCE [LARGE SCALE GENOMIC DNA]</scope>
    <source>
        <strain evidence="3">DORA_12</strain>
    </source>
</reference>
<dbReference type="EMBL" id="AZLV01000242">
    <property type="protein sequence ID" value="ETJ06654.1"/>
    <property type="molecule type" value="Genomic_DNA"/>
</dbReference>
<dbReference type="AntiFam" id="ANF00006">
    <property type="entry name" value="Translation of CRISPR region"/>
</dbReference>
<protein>
    <submittedName>
        <fullName evidence="2">Uncharacterized protein</fullName>
    </submittedName>
</protein>
<dbReference type="AlphaFoldDB" id="W1VR81"/>
<dbReference type="Proteomes" id="UP000018852">
    <property type="component" value="Unassembled WGS sequence"/>
</dbReference>
<name>W1VR81_9ACTO</name>
<organism evidence="2 3">
    <name type="scientific">Actinomyces urogenitalis DORA_12</name>
    <dbReference type="NCBI Taxonomy" id="1403939"/>
    <lineage>
        <taxon>Bacteria</taxon>
        <taxon>Bacillati</taxon>
        <taxon>Actinomycetota</taxon>
        <taxon>Actinomycetes</taxon>
        <taxon>Actinomycetales</taxon>
        <taxon>Actinomycetaceae</taxon>
        <taxon>Actinomyces</taxon>
    </lineage>
</organism>
<accession>W1VR81</accession>
<proteinExistence type="predicted"/>
<feature type="non-terminal residue" evidence="2">
    <location>
        <position position="42"/>
    </location>
</feature>
<evidence type="ECO:0000256" key="1">
    <source>
        <dbReference type="SAM" id="MobiDB-lite"/>
    </source>
</evidence>
<evidence type="ECO:0000313" key="2">
    <source>
        <dbReference type="EMBL" id="ETJ06654.1"/>
    </source>
</evidence>
<feature type="region of interest" description="Disordered" evidence="1">
    <location>
        <begin position="1"/>
        <end position="42"/>
    </location>
</feature>
<comment type="caution">
    <text evidence="2">The sequence shown here is derived from an EMBL/GenBank/DDBJ whole genome shotgun (WGS) entry which is preliminary data.</text>
</comment>
<sequence length="42" mass="4496">MERLGSSMTAHPRSRGVDALNIKKEIAETGSSPLTRGRRSAA</sequence>
<evidence type="ECO:0000313" key="3">
    <source>
        <dbReference type="Proteomes" id="UP000018852"/>
    </source>
</evidence>
<dbReference type="AntiFam" id="ANF00057">
    <property type="entry name" value="Translation of E. coli type CRISPR repeat"/>
</dbReference>